<dbReference type="Proteomes" id="UP001415169">
    <property type="component" value="Unassembled WGS sequence"/>
</dbReference>
<dbReference type="RefSeq" id="WP_344791036.1">
    <property type="nucleotide sequence ID" value="NZ_BAABBV010000001.1"/>
</dbReference>
<gene>
    <name evidence="1" type="ORF">GCM10022286_14010</name>
</gene>
<proteinExistence type="predicted"/>
<reference evidence="1" key="2">
    <citation type="submission" date="2023-12" db="EMBL/GenBank/DDBJ databases">
        <authorList>
            <person name="Sun Q."/>
            <person name="Inoue M."/>
        </authorList>
    </citation>
    <scope>NUCLEOTIDE SEQUENCE</scope>
    <source>
        <strain evidence="1">JCM 17590</strain>
    </source>
</reference>
<name>A0ABP7ZIZ9_9MICO</name>
<reference evidence="1" key="1">
    <citation type="journal article" date="2014" name="Int. J. Syst. Evol. Microbiol.">
        <title>Complete genome of a new Firmicutes species belonging to the dominant human colonic microbiota ('Ruminococcus bicirculans') reveals two chromosomes and a selective capacity to utilize plant glucans.</title>
        <authorList>
            <consortium name="NISC Comparative Sequencing Program"/>
            <person name="Wegmann U."/>
            <person name="Louis P."/>
            <person name="Goesmann A."/>
            <person name="Henrissat B."/>
            <person name="Duncan S.H."/>
            <person name="Flint H.J."/>
        </authorList>
    </citation>
    <scope>NUCLEOTIDE SEQUENCE</scope>
    <source>
        <strain evidence="1">JCM 17590</strain>
    </source>
</reference>
<dbReference type="EMBL" id="BAABBV010000001">
    <property type="protein sequence ID" value="GAA4159501.1"/>
    <property type="molecule type" value="Genomic_DNA"/>
</dbReference>
<sequence length="42" mass="4030">MRQTDAAQAALGVGPASLGLPPTVSVDLTALVVAELVSPAAA</sequence>
<evidence type="ECO:0000313" key="2">
    <source>
        <dbReference type="Proteomes" id="UP001415169"/>
    </source>
</evidence>
<keyword evidence="2" id="KW-1185">Reference proteome</keyword>
<evidence type="ECO:0000313" key="1">
    <source>
        <dbReference type="EMBL" id="GAA4159501.1"/>
    </source>
</evidence>
<accession>A0ABP7ZIZ9</accession>
<organism evidence="1 2">
    <name type="scientific">Gryllotalpicola daejeonensis</name>
    <dbReference type="NCBI Taxonomy" id="993087"/>
    <lineage>
        <taxon>Bacteria</taxon>
        <taxon>Bacillati</taxon>
        <taxon>Actinomycetota</taxon>
        <taxon>Actinomycetes</taxon>
        <taxon>Micrococcales</taxon>
        <taxon>Microbacteriaceae</taxon>
        <taxon>Gryllotalpicola</taxon>
    </lineage>
</organism>
<comment type="caution">
    <text evidence="1">The sequence shown here is derived from an EMBL/GenBank/DDBJ whole genome shotgun (WGS) entry which is preliminary data.</text>
</comment>
<protein>
    <submittedName>
        <fullName evidence="1">Uncharacterized protein</fullName>
    </submittedName>
</protein>